<keyword evidence="2" id="KW-0677">Repeat</keyword>
<dbReference type="PROSITE" id="PS50157">
    <property type="entry name" value="ZINC_FINGER_C2H2_2"/>
    <property type="match status" value="7"/>
</dbReference>
<dbReference type="PANTHER" id="PTHR24379:SF127">
    <property type="entry name" value="BLOODY FINGERS-RELATED"/>
    <property type="match status" value="1"/>
</dbReference>
<evidence type="ECO:0000313" key="8">
    <source>
        <dbReference type="Ensembl" id="ENSPMGP00000011872.1"/>
    </source>
</evidence>
<evidence type="ECO:0000313" key="9">
    <source>
        <dbReference type="Proteomes" id="UP000261520"/>
    </source>
</evidence>
<evidence type="ECO:0000259" key="7">
    <source>
        <dbReference type="PROSITE" id="PS50157"/>
    </source>
</evidence>
<protein>
    <recommendedName>
        <fullName evidence="7">C2H2-type domain-containing protein</fullName>
    </recommendedName>
</protein>
<feature type="domain" description="C2H2-type" evidence="7">
    <location>
        <begin position="161"/>
        <end position="188"/>
    </location>
</feature>
<dbReference type="Ensembl" id="ENSPMGT00000012664.1">
    <property type="protein sequence ID" value="ENSPMGP00000011872.1"/>
    <property type="gene ID" value="ENSPMGG00000009825.1"/>
</dbReference>
<dbReference type="GO" id="GO:0000981">
    <property type="term" value="F:DNA-binding transcription factor activity, RNA polymerase II-specific"/>
    <property type="evidence" value="ECO:0007669"/>
    <property type="project" value="TreeGrafter"/>
</dbReference>
<proteinExistence type="predicted"/>
<feature type="domain" description="C2H2-type" evidence="7">
    <location>
        <begin position="20"/>
        <end position="47"/>
    </location>
</feature>
<dbReference type="PANTHER" id="PTHR24379">
    <property type="entry name" value="KRAB AND ZINC FINGER DOMAIN-CONTAINING"/>
    <property type="match status" value="1"/>
</dbReference>
<dbReference type="InterPro" id="IPR013087">
    <property type="entry name" value="Znf_C2H2_type"/>
</dbReference>
<feature type="compositionally biased region" description="Polar residues" evidence="6">
    <location>
        <begin position="433"/>
        <end position="443"/>
    </location>
</feature>
<reference evidence="8" key="2">
    <citation type="submission" date="2025-09" db="UniProtKB">
        <authorList>
            <consortium name="Ensembl"/>
        </authorList>
    </citation>
    <scope>IDENTIFICATION</scope>
</reference>
<evidence type="ECO:0000256" key="4">
    <source>
        <dbReference type="ARBA" id="ARBA00022833"/>
    </source>
</evidence>
<dbReference type="Proteomes" id="UP000261520">
    <property type="component" value="Unplaced"/>
</dbReference>
<sequence length="505" mass="57355">MYAFNIRFNKESALIICCTFICTICGDGFSQYQNVLSHMSIHGPLESFTFDGSSNGFEVPREYVLQENGTLTALTGLTHTEYTTKRPSSPGILPSHFSCPAYTMSPSQKSFPRDVLASKSLDSNLSHSHGGLYHCELCGRTFNSLQFLHRHQQYRILDGGYRCTLCCRFFKGRLEFKKHMQNHTYEGFHCCGYCGKRFLKTDSLKAHINHNHSSTKLFDELENSPDLKLERSYTCKKCKLSFFWLTDFQIHSFYLCKGREVSATFENEVASRVSLKTCNGTSTHAKNGAKKLINASCENDSTYTCGLCGERFPELTALKEHHRTHESKQKIENSTRKAKSGKRLLTKGNCRIRKKHLSFTIHPCKLCSCVFHHSNSLTQHMRHHKGTVHISKSDNQNFGLLCVFKTHLRYHRKEGKATAESTNSSSQDEKQCQDTAENSTHDTAPNEEHVLEEDHIVDKEQNGVCAASDDKENVPEPVYTCTKCSQTFACMETFVQHQLTHGSEN</sequence>
<evidence type="ECO:0000256" key="3">
    <source>
        <dbReference type="ARBA" id="ARBA00022771"/>
    </source>
</evidence>
<dbReference type="Gene3D" id="3.30.160.60">
    <property type="entry name" value="Classic Zinc Finger"/>
    <property type="match status" value="3"/>
</dbReference>
<evidence type="ECO:0000256" key="2">
    <source>
        <dbReference type="ARBA" id="ARBA00022737"/>
    </source>
</evidence>
<evidence type="ECO:0000256" key="5">
    <source>
        <dbReference type="PROSITE-ProRule" id="PRU00042"/>
    </source>
</evidence>
<dbReference type="AlphaFoldDB" id="A0A3B4A483"/>
<dbReference type="GO" id="GO:0000977">
    <property type="term" value="F:RNA polymerase II transcription regulatory region sequence-specific DNA binding"/>
    <property type="evidence" value="ECO:0007669"/>
    <property type="project" value="TreeGrafter"/>
</dbReference>
<name>A0A3B4A483_9GOBI</name>
<feature type="domain" description="C2H2-type" evidence="7">
    <location>
        <begin position="188"/>
        <end position="217"/>
    </location>
</feature>
<feature type="region of interest" description="Disordered" evidence="6">
    <location>
        <begin position="414"/>
        <end position="447"/>
    </location>
</feature>
<keyword evidence="4" id="KW-0862">Zinc</keyword>
<feature type="domain" description="C2H2-type" evidence="7">
    <location>
        <begin position="479"/>
        <end position="505"/>
    </location>
</feature>
<feature type="domain" description="C2H2-type" evidence="7">
    <location>
        <begin position="362"/>
        <end position="389"/>
    </location>
</feature>
<evidence type="ECO:0000256" key="1">
    <source>
        <dbReference type="ARBA" id="ARBA00022723"/>
    </source>
</evidence>
<organism evidence="8 9">
    <name type="scientific">Periophthalmus magnuspinnatus</name>
    <dbReference type="NCBI Taxonomy" id="409849"/>
    <lineage>
        <taxon>Eukaryota</taxon>
        <taxon>Metazoa</taxon>
        <taxon>Chordata</taxon>
        <taxon>Craniata</taxon>
        <taxon>Vertebrata</taxon>
        <taxon>Euteleostomi</taxon>
        <taxon>Actinopterygii</taxon>
        <taxon>Neopterygii</taxon>
        <taxon>Teleostei</taxon>
        <taxon>Neoteleostei</taxon>
        <taxon>Acanthomorphata</taxon>
        <taxon>Gobiaria</taxon>
        <taxon>Gobiiformes</taxon>
        <taxon>Gobioidei</taxon>
        <taxon>Gobiidae</taxon>
        <taxon>Oxudercinae</taxon>
        <taxon>Periophthalmus</taxon>
    </lineage>
</organism>
<accession>A0A3B4A483</accession>
<dbReference type="Pfam" id="PF00096">
    <property type="entry name" value="zf-C2H2"/>
    <property type="match status" value="1"/>
</dbReference>
<dbReference type="GO" id="GO:0005634">
    <property type="term" value="C:nucleus"/>
    <property type="evidence" value="ECO:0007669"/>
    <property type="project" value="TreeGrafter"/>
</dbReference>
<keyword evidence="3 5" id="KW-0863">Zinc-finger</keyword>
<keyword evidence="9" id="KW-1185">Reference proteome</keyword>
<dbReference type="GO" id="GO:0008270">
    <property type="term" value="F:zinc ion binding"/>
    <property type="evidence" value="ECO:0007669"/>
    <property type="project" value="UniProtKB-KW"/>
</dbReference>
<dbReference type="SMART" id="SM00355">
    <property type="entry name" value="ZnF_C2H2"/>
    <property type="match status" value="8"/>
</dbReference>
<dbReference type="STRING" id="409849.ENSPMGP00000011872"/>
<dbReference type="InterPro" id="IPR036236">
    <property type="entry name" value="Znf_C2H2_sf"/>
</dbReference>
<reference evidence="8" key="1">
    <citation type="submission" date="2025-08" db="UniProtKB">
        <authorList>
            <consortium name="Ensembl"/>
        </authorList>
    </citation>
    <scope>IDENTIFICATION</scope>
</reference>
<evidence type="ECO:0000256" key="6">
    <source>
        <dbReference type="SAM" id="MobiDB-lite"/>
    </source>
</evidence>
<feature type="domain" description="C2H2-type" evidence="7">
    <location>
        <begin position="133"/>
        <end position="163"/>
    </location>
</feature>
<dbReference type="PROSITE" id="PS00028">
    <property type="entry name" value="ZINC_FINGER_C2H2_1"/>
    <property type="match status" value="6"/>
</dbReference>
<dbReference type="SUPFAM" id="SSF57667">
    <property type="entry name" value="beta-beta-alpha zinc fingers"/>
    <property type="match status" value="4"/>
</dbReference>
<feature type="domain" description="C2H2-type" evidence="7">
    <location>
        <begin position="303"/>
        <end position="330"/>
    </location>
</feature>
<keyword evidence="1" id="KW-0479">Metal-binding</keyword>